<dbReference type="PANTHER" id="PTHR43364">
    <property type="entry name" value="NADH-SPECIFIC METHYLGLYOXAL REDUCTASE-RELATED"/>
    <property type="match status" value="1"/>
</dbReference>
<dbReference type="InterPro" id="IPR050523">
    <property type="entry name" value="AKR_Detox_Biosynth"/>
</dbReference>
<dbReference type="SUPFAM" id="SSF51430">
    <property type="entry name" value="NAD(P)-linked oxidoreductase"/>
    <property type="match status" value="1"/>
</dbReference>
<reference evidence="3 4" key="1">
    <citation type="submission" date="2019-04" db="EMBL/GenBank/DDBJ databases">
        <title>Complete genome sequence of Agrobacterium tumefaciens CFBP7129.</title>
        <authorList>
            <person name="Haryono M."/>
            <person name="Lin Y.-C."/>
            <person name="Lai E.-M."/>
            <person name="Kuo C.-H."/>
        </authorList>
    </citation>
    <scope>NUCLEOTIDE SEQUENCE [LARGE SCALE GENOMIC DNA]</scope>
    <source>
        <strain evidence="3 4">CFBP7129</strain>
        <plasmid evidence="4">patcfbp7129b</plasmid>
    </source>
</reference>
<sequence>MKYNRLGTSGLFVSELGLGAMTFGENEGLPALGGLGQSEANALVSRAFEAGVNLFDTADGYALGASEQILGEALRSLGVPRERYLIATKAFLAMGNGPNDAGSSRAHLLHAAKNSLRRLGVDYIDLYQLHGFDPATPIEESLRALDDLVRQGHVRYVGISNWAAWQIAKALGIAERLDLTGFASLQAYYSVVGRDLERELEPLLQSEGLGLLVWSPLAGGFLSGKQLRGQQAPEESRRAAIAFPPVDQERGYEALDVLRSIADAHGASIAQVSLAWLLHQKVVSSVLIGAKRMDQLENNLKASDLALAGDELEAIARVTTLPVWYPGWMLEFQGADRHKLLSQSNR</sequence>
<dbReference type="EMBL" id="CP039925">
    <property type="protein sequence ID" value="QCL98215.1"/>
    <property type="molecule type" value="Genomic_DNA"/>
</dbReference>
<protein>
    <submittedName>
        <fullName evidence="3">Aldo/keto reductase</fullName>
    </submittedName>
</protein>
<keyword evidence="3" id="KW-0614">Plasmid</keyword>
<dbReference type="InterPro" id="IPR023210">
    <property type="entry name" value="NADP_OxRdtase_dom"/>
</dbReference>
<organism evidence="3 4">
    <name type="scientific">Agrobacterium tumefaciens</name>
    <dbReference type="NCBI Taxonomy" id="358"/>
    <lineage>
        <taxon>Bacteria</taxon>
        <taxon>Pseudomonadati</taxon>
        <taxon>Pseudomonadota</taxon>
        <taxon>Alphaproteobacteria</taxon>
        <taxon>Hyphomicrobiales</taxon>
        <taxon>Rhizobiaceae</taxon>
        <taxon>Rhizobium/Agrobacterium group</taxon>
        <taxon>Agrobacterium</taxon>
        <taxon>Agrobacterium tumefaciens complex</taxon>
    </lineage>
</organism>
<evidence type="ECO:0000259" key="2">
    <source>
        <dbReference type="Pfam" id="PF00248"/>
    </source>
</evidence>
<accession>A0A4D7YNW5</accession>
<evidence type="ECO:0000313" key="3">
    <source>
        <dbReference type="EMBL" id="QCL98215.1"/>
    </source>
</evidence>
<dbReference type="PANTHER" id="PTHR43364:SF18">
    <property type="entry name" value="OXIDOREDUCTASE"/>
    <property type="match status" value="1"/>
</dbReference>
<dbReference type="FunFam" id="3.20.20.100:FF:000004">
    <property type="entry name" value="Oxidoreductase, aldo/keto reductase"/>
    <property type="match status" value="1"/>
</dbReference>
<dbReference type="CDD" id="cd19091">
    <property type="entry name" value="AKR_PsAKR"/>
    <property type="match status" value="1"/>
</dbReference>
<dbReference type="Proteomes" id="UP000298649">
    <property type="component" value="Plasmid pAtCFBP7129b"/>
</dbReference>
<dbReference type="GO" id="GO:0016491">
    <property type="term" value="F:oxidoreductase activity"/>
    <property type="evidence" value="ECO:0007669"/>
    <property type="project" value="UniProtKB-KW"/>
</dbReference>
<gene>
    <name evidence="3" type="ORF">CFBP7129_29005</name>
</gene>
<evidence type="ECO:0000256" key="1">
    <source>
        <dbReference type="ARBA" id="ARBA00023002"/>
    </source>
</evidence>
<dbReference type="Gene3D" id="3.20.20.100">
    <property type="entry name" value="NADP-dependent oxidoreductase domain"/>
    <property type="match status" value="1"/>
</dbReference>
<feature type="domain" description="NADP-dependent oxidoreductase" evidence="2">
    <location>
        <begin position="15"/>
        <end position="317"/>
    </location>
</feature>
<dbReference type="InterPro" id="IPR036812">
    <property type="entry name" value="NAD(P)_OxRdtase_dom_sf"/>
</dbReference>
<name>A0A4D7YNW5_AGRTU</name>
<dbReference type="PRINTS" id="PR00069">
    <property type="entry name" value="ALDKETRDTASE"/>
</dbReference>
<dbReference type="AlphaFoldDB" id="A0A4D7YNW5"/>
<dbReference type="Pfam" id="PF00248">
    <property type="entry name" value="Aldo_ket_red"/>
    <property type="match status" value="1"/>
</dbReference>
<evidence type="ECO:0000313" key="4">
    <source>
        <dbReference type="Proteomes" id="UP000298649"/>
    </source>
</evidence>
<proteinExistence type="predicted"/>
<dbReference type="RefSeq" id="WP_137006480.1">
    <property type="nucleotide sequence ID" value="NZ_CP039925.1"/>
</dbReference>
<geneLocation type="plasmid" evidence="4">
    <name>patcfbp7129b</name>
</geneLocation>
<dbReference type="InterPro" id="IPR020471">
    <property type="entry name" value="AKR"/>
</dbReference>
<keyword evidence="1" id="KW-0560">Oxidoreductase</keyword>
<dbReference type="GO" id="GO:0005829">
    <property type="term" value="C:cytosol"/>
    <property type="evidence" value="ECO:0007669"/>
    <property type="project" value="TreeGrafter"/>
</dbReference>